<proteinExistence type="predicted"/>
<feature type="region of interest" description="Disordered" evidence="5">
    <location>
        <begin position="203"/>
        <end position="222"/>
    </location>
</feature>
<keyword evidence="8" id="KW-1185">Reference proteome</keyword>
<dbReference type="PANTHER" id="PTHR30055">
    <property type="entry name" value="HTH-TYPE TRANSCRIPTIONAL REGULATOR RUTR"/>
    <property type="match status" value="1"/>
</dbReference>
<dbReference type="InterPro" id="IPR009057">
    <property type="entry name" value="Homeodomain-like_sf"/>
</dbReference>
<keyword evidence="3" id="KW-0804">Transcription</keyword>
<dbReference type="InterPro" id="IPR050109">
    <property type="entry name" value="HTH-type_TetR-like_transc_reg"/>
</dbReference>
<accession>A0ABX8DCC8</accession>
<sequence length="222" mass="23027">MPRPRSHDDTLRERLLEEATRAVADDGAAALTVRDAAARAGTSSSAVYALFGGRDALLQAVGDRAAARFAARLRDAPATGEPGADLLALGVAYRRFALDEPQAYRVMFARPGAGARHPASGPVDEAPTFVVLRDAAARALAASAAAPFDPDGADRDAVAAAATGLWALTHGWVMLEIDGLLPWPPHERDVRYVAALRGAGPGLLRGTPPGAVRDGPDGARTP</sequence>
<evidence type="ECO:0000256" key="2">
    <source>
        <dbReference type="ARBA" id="ARBA00023125"/>
    </source>
</evidence>
<dbReference type="RefSeq" id="WP_207341379.1">
    <property type="nucleotide sequence ID" value="NZ_CP074405.1"/>
</dbReference>
<dbReference type="InterPro" id="IPR036271">
    <property type="entry name" value="Tet_transcr_reg_TetR-rel_C_sf"/>
</dbReference>
<feature type="DNA-binding region" description="H-T-H motif" evidence="4">
    <location>
        <begin position="32"/>
        <end position="51"/>
    </location>
</feature>
<dbReference type="Pfam" id="PF13305">
    <property type="entry name" value="TetR_C_33"/>
    <property type="match status" value="1"/>
</dbReference>
<protein>
    <submittedName>
        <fullName evidence="7">TetR/AcrR family transcriptional regulator</fullName>
    </submittedName>
</protein>
<gene>
    <name evidence="7" type="ORF">KG103_07715</name>
</gene>
<evidence type="ECO:0000313" key="7">
    <source>
        <dbReference type="EMBL" id="QVI63717.1"/>
    </source>
</evidence>
<dbReference type="SUPFAM" id="SSF48498">
    <property type="entry name" value="Tetracyclin repressor-like, C-terminal domain"/>
    <property type="match status" value="1"/>
</dbReference>
<keyword evidence="2 4" id="KW-0238">DNA-binding</keyword>
<evidence type="ECO:0000256" key="4">
    <source>
        <dbReference type="PROSITE-ProRule" id="PRU00335"/>
    </source>
</evidence>
<evidence type="ECO:0000256" key="1">
    <source>
        <dbReference type="ARBA" id="ARBA00023015"/>
    </source>
</evidence>
<dbReference type="Pfam" id="PF00440">
    <property type="entry name" value="TetR_N"/>
    <property type="match status" value="1"/>
</dbReference>
<name>A0ABX8DCC8_9CELL</name>
<dbReference type="EMBL" id="CP074405">
    <property type="protein sequence ID" value="QVI63717.1"/>
    <property type="molecule type" value="Genomic_DNA"/>
</dbReference>
<dbReference type="Proteomes" id="UP000677804">
    <property type="component" value="Chromosome"/>
</dbReference>
<dbReference type="InterPro" id="IPR025996">
    <property type="entry name" value="MT1864/Rv1816-like_C"/>
</dbReference>
<dbReference type="InterPro" id="IPR001647">
    <property type="entry name" value="HTH_TetR"/>
</dbReference>
<dbReference type="Gene3D" id="1.10.357.10">
    <property type="entry name" value="Tetracycline Repressor, domain 2"/>
    <property type="match status" value="1"/>
</dbReference>
<dbReference type="PROSITE" id="PS50977">
    <property type="entry name" value="HTH_TETR_2"/>
    <property type="match status" value="1"/>
</dbReference>
<reference evidence="7 8" key="1">
    <citation type="submission" date="2021-05" db="EMBL/GenBank/DDBJ databases">
        <title>Novel species in genus Cellulomonas.</title>
        <authorList>
            <person name="Zhang G."/>
        </authorList>
    </citation>
    <scope>NUCLEOTIDE SEQUENCE [LARGE SCALE GENOMIC DNA]</scope>
    <source>
        <strain evidence="8">zg-ZUI222</strain>
    </source>
</reference>
<dbReference type="PANTHER" id="PTHR30055:SF209">
    <property type="entry name" value="POSSIBLE TRANSCRIPTIONAL REGULATORY PROTEIN (PROBABLY TETR-FAMILY)"/>
    <property type="match status" value="1"/>
</dbReference>
<evidence type="ECO:0000256" key="3">
    <source>
        <dbReference type="ARBA" id="ARBA00023163"/>
    </source>
</evidence>
<dbReference type="SUPFAM" id="SSF46689">
    <property type="entry name" value="Homeodomain-like"/>
    <property type="match status" value="1"/>
</dbReference>
<feature type="domain" description="HTH tetR-type" evidence="6">
    <location>
        <begin position="9"/>
        <end position="69"/>
    </location>
</feature>
<organism evidence="7 8">
    <name type="scientific">Cellulomonas wangleii</name>
    <dbReference type="NCBI Taxonomy" id="2816956"/>
    <lineage>
        <taxon>Bacteria</taxon>
        <taxon>Bacillati</taxon>
        <taxon>Actinomycetota</taxon>
        <taxon>Actinomycetes</taxon>
        <taxon>Micrococcales</taxon>
        <taxon>Cellulomonadaceae</taxon>
        <taxon>Cellulomonas</taxon>
    </lineage>
</organism>
<evidence type="ECO:0000256" key="5">
    <source>
        <dbReference type="SAM" id="MobiDB-lite"/>
    </source>
</evidence>
<keyword evidence="1" id="KW-0805">Transcription regulation</keyword>
<evidence type="ECO:0000313" key="8">
    <source>
        <dbReference type="Proteomes" id="UP000677804"/>
    </source>
</evidence>
<evidence type="ECO:0000259" key="6">
    <source>
        <dbReference type="PROSITE" id="PS50977"/>
    </source>
</evidence>